<dbReference type="InterPro" id="IPR031359">
    <property type="entry name" value="NACHT_N"/>
</dbReference>
<evidence type="ECO:0000313" key="6">
    <source>
        <dbReference type="EMBL" id="EFY91014.1"/>
    </source>
</evidence>
<feature type="repeat" description="WD" evidence="3">
    <location>
        <begin position="817"/>
        <end position="858"/>
    </location>
</feature>
<feature type="region of interest" description="Disordered" evidence="4">
    <location>
        <begin position="1"/>
        <end position="32"/>
    </location>
</feature>
<dbReference type="SUPFAM" id="SSF50998">
    <property type="entry name" value="Quinoprotein alcohol dehydrogenase-like"/>
    <property type="match status" value="1"/>
</dbReference>
<keyword evidence="7" id="KW-1185">Reference proteome</keyword>
<feature type="domain" description="NWD NACHT-NTPase N-terminal" evidence="5">
    <location>
        <begin position="61"/>
        <end position="167"/>
    </location>
</feature>
<evidence type="ECO:0000256" key="4">
    <source>
        <dbReference type="SAM" id="MobiDB-lite"/>
    </source>
</evidence>
<dbReference type="EMBL" id="GL698485">
    <property type="protein sequence ID" value="EFY91014.1"/>
    <property type="molecule type" value="Genomic_DNA"/>
</dbReference>
<evidence type="ECO:0000256" key="3">
    <source>
        <dbReference type="PROSITE-ProRule" id="PRU00221"/>
    </source>
</evidence>
<dbReference type="Proteomes" id="UP000002499">
    <property type="component" value="Unassembled WGS sequence"/>
</dbReference>
<dbReference type="Pfam" id="PF00400">
    <property type="entry name" value="WD40"/>
    <property type="match status" value="4"/>
</dbReference>
<dbReference type="InterPro" id="IPR001680">
    <property type="entry name" value="WD40_rpt"/>
</dbReference>
<proteinExistence type="predicted"/>
<dbReference type="InParanoid" id="E9DZ52"/>
<dbReference type="PANTHER" id="PTHR44129">
    <property type="entry name" value="WD REPEAT-CONTAINING PROTEIN POP1"/>
    <property type="match status" value="1"/>
</dbReference>
<accession>E9DZ52</accession>
<evidence type="ECO:0000259" key="5">
    <source>
        <dbReference type="Pfam" id="PF17100"/>
    </source>
</evidence>
<dbReference type="InterPro" id="IPR050349">
    <property type="entry name" value="WD_LIS1/nudF_dynein_reg"/>
</dbReference>
<organism evidence="7">
    <name type="scientific">Metarhizium acridum (strain CQMa 102)</name>
    <dbReference type="NCBI Taxonomy" id="655827"/>
    <lineage>
        <taxon>Eukaryota</taxon>
        <taxon>Fungi</taxon>
        <taxon>Dikarya</taxon>
        <taxon>Ascomycota</taxon>
        <taxon>Pezizomycotina</taxon>
        <taxon>Sordariomycetes</taxon>
        <taxon>Hypocreomycetidae</taxon>
        <taxon>Hypocreales</taxon>
        <taxon>Clavicipitaceae</taxon>
        <taxon>Metarhizium</taxon>
    </lineage>
</organism>
<dbReference type="PROSITE" id="PS50082">
    <property type="entry name" value="WD_REPEATS_2"/>
    <property type="match status" value="4"/>
</dbReference>
<dbReference type="Gene3D" id="2.130.10.10">
    <property type="entry name" value="YVTN repeat-like/Quinoprotein amine dehydrogenase"/>
    <property type="match status" value="3"/>
</dbReference>
<dbReference type="SMART" id="SM00320">
    <property type="entry name" value="WD40"/>
    <property type="match status" value="8"/>
</dbReference>
<gene>
    <name evidence="6" type="ORF">MAC_02900</name>
</gene>
<dbReference type="PROSITE" id="PS50294">
    <property type="entry name" value="WD_REPEATS_REGION"/>
    <property type="match status" value="1"/>
</dbReference>
<dbReference type="InterPro" id="IPR011047">
    <property type="entry name" value="Quinoprotein_ADH-like_sf"/>
</dbReference>
<dbReference type="InterPro" id="IPR015943">
    <property type="entry name" value="WD40/YVTN_repeat-like_dom_sf"/>
</dbReference>
<name>E9DZ52_METAQ</name>
<dbReference type="HOGENOM" id="CLU_295263_0_0_1"/>
<feature type="compositionally biased region" description="Polar residues" evidence="4">
    <location>
        <begin position="7"/>
        <end position="21"/>
    </location>
</feature>
<evidence type="ECO:0000256" key="2">
    <source>
        <dbReference type="ARBA" id="ARBA00022737"/>
    </source>
</evidence>
<reference evidence="6 7" key="1">
    <citation type="journal article" date="2011" name="PLoS Genet.">
        <title>Genome sequencing and comparative transcriptomics of the model entomopathogenic fungi Metarhizium anisopliae and M. acridum.</title>
        <authorList>
            <person name="Gao Q."/>
            <person name="Jin K."/>
            <person name="Ying S.H."/>
            <person name="Zhang Y."/>
            <person name="Xiao G."/>
            <person name="Shang Y."/>
            <person name="Duan Z."/>
            <person name="Hu X."/>
            <person name="Xie X.Q."/>
            <person name="Zhou G."/>
            <person name="Peng G."/>
            <person name="Luo Z."/>
            <person name="Huang W."/>
            <person name="Wang B."/>
            <person name="Fang W."/>
            <person name="Wang S."/>
            <person name="Zhong Y."/>
            <person name="Ma L.J."/>
            <person name="St Leger R.J."/>
            <person name="Zhao G.P."/>
            <person name="Pei Y."/>
            <person name="Feng M.G."/>
            <person name="Xia Y."/>
            <person name="Wang C."/>
        </authorList>
    </citation>
    <scope>NUCLEOTIDE SEQUENCE [LARGE SCALE GENOMIC DNA]</scope>
    <source>
        <strain evidence="6 7">CQMa 102</strain>
    </source>
</reference>
<dbReference type="PROSITE" id="PS00678">
    <property type="entry name" value="WD_REPEATS_1"/>
    <property type="match status" value="1"/>
</dbReference>
<sequence>MERKQQPVASNSATGVSFVTPNPSPPTPAKLTFSAVDKTPREVSTFSRSFEEYSLEIWDAAQSQMKFCIDALQSKCNKNNGNFKAEVGVNPYVRRISSLENIIRVSAHQSPHASLAWVASLMSIRSLLYPTLQPLAAKSGIVSTLSKMEWYLMLSDLVLQHGDLDRENPLKSQSGSTHRLVQGHSSLSFFSAGIIQLFKPGSLVDSDSSAMKQTTYLEKLLAKLHVVFATTAREYFADSQDFYAMSLVLYNLIQDPELPRTYFVIDAIERLSGDIDVNLTAPPSYTDTGKPGSMELSDKVRWMLSLDTESCDATLAAVDKSMQLHLTINSATPHVRKIALEHAASKVAATADSVSYSGTLREAVVQKLQEVPSGNFLWNAPDILDTLTKDTPDVESMYRRGFEAIGHLGDEAKSYCDDILSTAAIAWRPLRITINVWDVSTGRLLKCLKRVEEKEAGEDYAPDSSQQSESSTMFDVWDITITPSGDKLAAAISNAVHVWDLCRFQKMAVWSDTNHVGNDIRRVRFSADGEFLASCAASEITIWSVQTGCPLRKPSHRAHMADGDRTLQLPLFAYERPKDALAFSTDSRFLASCGNGPTVRIWNPKSGEMLAELACGKAHAVINSVSFSPNSSRVATGCYDGTINVWKSASPGNWESGERQTQPKRVLDDPGRVPVSVSFAPHDNRLAYRDYDAVKGGLYGCLRIWDVAADNETTSAALLTKSVAAGTENQHPMTLMAISMDGKKDCAEQTIEAKHHLLSEQGDKDWIRAIAVSPNGEWIATASHGDTVCLWNISASAQSSNRKSGALDKDRIVAGELCGHRGSYLSVAFSPDGKRLASTGTDLRVLIWNVDGNNEGENRPVVHMSNPHIPTLPKGVVFSADGSRVISVLSGGTVAVWSPEHQQCRLVVDATHLYHWPFRSMRIDPDHPDVLLTEYGAWPVDISQAALDRAVEAQLASWPPSEPESPMVLRMPPMPMRPPARAAFGLTGNWLGRHWLLGSREPDMFELGWEGETGECIPPDHCSPT</sequence>
<evidence type="ECO:0000256" key="1">
    <source>
        <dbReference type="ARBA" id="ARBA00022574"/>
    </source>
</evidence>
<evidence type="ECO:0000313" key="7">
    <source>
        <dbReference type="Proteomes" id="UP000002499"/>
    </source>
</evidence>
<dbReference type="STRING" id="655827.E9DZ52"/>
<dbReference type="InterPro" id="IPR019775">
    <property type="entry name" value="WD40_repeat_CS"/>
</dbReference>
<protein>
    <submittedName>
        <fullName evidence="6">Ribosome assembly protein 4 (RSA4)</fullName>
    </submittedName>
</protein>
<keyword evidence="1 3" id="KW-0853">WD repeat</keyword>
<feature type="repeat" description="WD" evidence="3">
    <location>
        <begin position="760"/>
        <end position="801"/>
    </location>
</feature>
<dbReference type="OrthoDB" id="538223at2759"/>
<dbReference type="AlphaFoldDB" id="E9DZ52"/>
<dbReference type="eggNOG" id="KOG0266">
    <property type="taxonomic scope" value="Eukaryota"/>
</dbReference>
<keyword evidence="2" id="KW-0677">Repeat</keyword>
<feature type="repeat" description="WD" evidence="3">
    <location>
        <begin position="622"/>
        <end position="647"/>
    </location>
</feature>
<dbReference type="Pfam" id="PF17100">
    <property type="entry name" value="NACHT_N"/>
    <property type="match status" value="1"/>
</dbReference>
<feature type="repeat" description="WD" evidence="3">
    <location>
        <begin position="571"/>
        <end position="612"/>
    </location>
</feature>